<sequence length="382" mass="43024">MQRNFFSINKCSHDEQKLLKALRAINWQGNWPTQAGFLLEEIGIFSVHAFPFARLVQAILTTNPNFNLLGPDSPFVSKDEIELLSALGHAARSIKSKSVAITPLLPTDVQTLLDICGEELRLAKVNIKPRAVLKSFKELVAKSTKQASHHFPHLLTKVVRTEQLTPTFRRVVLTGEDLENFTVEYPAQWVKVFLPNSKMTGRAYTIRSFDKAKQQLTLDIAINHHGLISSWAKKAKIGDEIYIAGPRGGFRDLEIDSWLLLLADETGIPSISVILEQLPAHLKVYAYIEATNKQEQQQLTTKADATIHWVFKDSQKEDLKTILKSNDLPTTQGHAWIAAEASVIRNIRIQLLKERGFHLGNIQTTGYWKLGEKDHKDLAAIL</sequence>
<dbReference type="InterPro" id="IPR039261">
    <property type="entry name" value="FNR_nucleotide-bd"/>
</dbReference>
<reference evidence="3 4" key="1">
    <citation type="submission" date="2021-01" db="EMBL/GenBank/DDBJ databases">
        <title>Entomomonas sp. F2A isolated from a house cricket (Acheta domesticus).</title>
        <authorList>
            <person name="Spergser J."/>
            <person name="Busse H.-J."/>
        </authorList>
    </citation>
    <scope>NUCLEOTIDE SEQUENCE [LARGE SCALE GENOMIC DNA]</scope>
    <source>
        <strain evidence="3 4">F2A</strain>
    </source>
</reference>
<dbReference type="RefSeq" id="WP_201094228.1">
    <property type="nucleotide sequence ID" value="NZ_CP067393.1"/>
</dbReference>
<evidence type="ECO:0000259" key="2">
    <source>
        <dbReference type="PROSITE" id="PS51384"/>
    </source>
</evidence>
<dbReference type="SUPFAM" id="SSF63380">
    <property type="entry name" value="Riboflavin synthase domain-like"/>
    <property type="match status" value="1"/>
</dbReference>
<dbReference type="PROSITE" id="PS51384">
    <property type="entry name" value="FAD_FR"/>
    <property type="match status" value="1"/>
</dbReference>
<proteinExistence type="inferred from homology"/>
<accession>A0A974RYV7</accession>
<evidence type="ECO:0000256" key="1">
    <source>
        <dbReference type="ARBA" id="ARBA00035644"/>
    </source>
</evidence>
<dbReference type="Gene3D" id="2.40.30.10">
    <property type="entry name" value="Translation factors"/>
    <property type="match status" value="2"/>
</dbReference>
<name>A0A974RYV7_9GAMM</name>
<dbReference type="PANTHER" id="PTHR30157">
    <property type="entry name" value="FERRIC REDUCTASE, NADPH-DEPENDENT"/>
    <property type="match status" value="1"/>
</dbReference>
<protein>
    <submittedName>
        <fullName evidence="3">Siderophore-interacting protein</fullName>
    </submittedName>
</protein>
<dbReference type="Proteomes" id="UP000595278">
    <property type="component" value="Chromosome"/>
</dbReference>
<dbReference type="AlphaFoldDB" id="A0A974RYV7"/>
<dbReference type="InterPro" id="IPR013113">
    <property type="entry name" value="SIP_FAD-bd"/>
</dbReference>
<evidence type="ECO:0000313" key="4">
    <source>
        <dbReference type="Proteomes" id="UP000595278"/>
    </source>
</evidence>
<dbReference type="InterPro" id="IPR017938">
    <property type="entry name" value="Riboflavin_synthase-like_b-brl"/>
</dbReference>
<dbReference type="CDD" id="cd06193">
    <property type="entry name" value="siderophore_interacting"/>
    <property type="match status" value="1"/>
</dbReference>
<feature type="domain" description="FAD-binding FR-type" evidence="2">
    <location>
        <begin position="151"/>
        <end position="253"/>
    </location>
</feature>
<dbReference type="Pfam" id="PF04954">
    <property type="entry name" value="SIP"/>
    <property type="match status" value="1"/>
</dbReference>
<organism evidence="3 4">
    <name type="scientific">Entomomonas asaccharolytica</name>
    <dbReference type="NCBI Taxonomy" id="2785331"/>
    <lineage>
        <taxon>Bacteria</taxon>
        <taxon>Pseudomonadati</taxon>
        <taxon>Pseudomonadota</taxon>
        <taxon>Gammaproteobacteria</taxon>
        <taxon>Pseudomonadales</taxon>
        <taxon>Pseudomonadaceae</taxon>
        <taxon>Entomomonas</taxon>
    </lineage>
</organism>
<dbReference type="PANTHER" id="PTHR30157:SF0">
    <property type="entry name" value="NADPH-DEPENDENT FERRIC-CHELATE REDUCTASE"/>
    <property type="match status" value="1"/>
</dbReference>
<comment type="similarity">
    <text evidence="1">Belongs to the SIP oxidoreductase family.</text>
</comment>
<dbReference type="InterPro" id="IPR007037">
    <property type="entry name" value="SIP_rossman_dom"/>
</dbReference>
<dbReference type="KEGG" id="eaz:JHT90_03630"/>
<dbReference type="InterPro" id="IPR039374">
    <property type="entry name" value="SIP_fam"/>
</dbReference>
<dbReference type="Gene3D" id="3.40.50.80">
    <property type="entry name" value="Nucleotide-binding domain of ferredoxin-NADP reductase (FNR) module"/>
    <property type="match status" value="1"/>
</dbReference>
<dbReference type="InterPro" id="IPR017927">
    <property type="entry name" value="FAD-bd_FR_type"/>
</dbReference>
<dbReference type="Pfam" id="PF08021">
    <property type="entry name" value="FAD_binding_9"/>
    <property type="match status" value="1"/>
</dbReference>
<keyword evidence="4" id="KW-1185">Reference proteome</keyword>
<dbReference type="EMBL" id="CP067393">
    <property type="protein sequence ID" value="QQP86344.1"/>
    <property type="molecule type" value="Genomic_DNA"/>
</dbReference>
<dbReference type="GO" id="GO:0016491">
    <property type="term" value="F:oxidoreductase activity"/>
    <property type="evidence" value="ECO:0007669"/>
    <property type="project" value="InterPro"/>
</dbReference>
<gene>
    <name evidence="3" type="ORF">JHT90_03630</name>
</gene>
<evidence type="ECO:0000313" key="3">
    <source>
        <dbReference type="EMBL" id="QQP86344.1"/>
    </source>
</evidence>